<dbReference type="PANTHER" id="PTHR43205">
    <property type="entry name" value="PROSTAGLANDIN REDUCTASE"/>
    <property type="match status" value="1"/>
</dbReference>
<dbReference type="InterPro" id="IPR020843">
    <property type="entry name" value="ER"/>
</dbReference>
<gene>
    <name evidence="3" type="ORF">SO694_00029356</name>
</gene>
<comment type="caution">
    <text evidence="3">The sequence shown here is derived from an EMBL/GenBank/DDBJ whole genome shotgun (WGS) entry which is preliminary data.</text>
</comment>
<dbReference type="SMART" id="SM00829">
    <property type="entry name" value="PKS_ER"/>
    <property type="match status" value="1"/>
</dbReference>
<dbReference type="EMBL" id="JBBJCI010000222">
    <property type="protein sequence ID" value="KAK7239850.1"/>
    <property type="molecule type" value="Genomic_DNA"/>
</dbReference>
<accession>A0ABR1FVZ9</accession>
<dbReference type="InterPro" id="IPR036291">
    <property type="entry name" value="NAD(P)-bd_dom_sf"/>
</dbReference>
<dbReference type="CDD" id="cd05288">
    <property type="entry name" value="PGDH"/>
    <property type="match status" value="1"/>
</dbReference>
<reference evidence="3 4" key="1">
    <citation type="submission" date="2024-03" db="EMBL/GenBank/DDBJ databases">
        <title>Aureococcus anophagefferens CCMP1851 and Kratosvirus quantuckense: Draft genome of a second virus-susceptible host strain in the model system.</title>
        <authorList>
            <person name="Chase E."/>
            <person name="Truchon A.R."/>
            <person name="Schepens W."/>
            <person name="Wilhelm S.W."/>
        </authorList>
    </citation>
    <scope>NUCLEOTIDE SEQUENCE [LARGE SCALE GENOMIC DNA]</scope>
    <source>
        <strain evidence="3 4">CCMP1851</strain>
    </source>
</reference>
<evidence type="ECO:0000259" key="2">
    <source>
        <dbReference type="SMART" id="SM00829"/>
    </source>
</evidence>
<dbReference type="SUPFAM" id="SSF51735">
    <property type="entry name" value="NAD(P)-binding Rossmann-fold domains"/>
    <property type="match status" value="1"/>
</dbReference>
<name>A0ABR1FVZ9_AURAN</name>
<dbReference type="Pfam" id="PF16884">
    <property type="entry name" value="ADH_N_2"/>
    <property type="match status" value="1"/>
</dbReference>
<evidence type="ECO:0000256" key="1">
    <source>
        <dbReference type="ARBA" id="ARBA00023002"/>
    </source>
</evidence>
<dbReference type="PANTHER" id="PTHR43205:SF7">
    <property type="entry name" value="PROSTAGLANDIN REDUCTASE 1"/>
    <property type="match status" value="1"/>
</dbReference>
<dbReference type="Gene3D" id="3.90.180.10">
    <property type="entry name" value="Medium-chain alcohol dehydrogenases, catalytic domain"/>
    <property type="match status" value="2"/>
</dbReference>
<protein>
    <submittedName>
        <fullName evidence="3">13-prostaglandin reductase</fullName>
    </submittedName>
</protein>
<keyword evidence="4" id="KW-1185">Reference proteome</keyword>
<organism evidence="3 4">
    <name type="scientific">Aureococcus anophagefferens</name>
    <name type="common">Harmful bloom alga</name>
    <dbReference type="NCBI Taxonomy" id="44056"/>
    <lineage>
        <taxon>Eukaryota</taxon>
        <taxon>Sar</taxon>
        <taxon>Stramenopiles</taxon>
        <taxon>Ochrophyta</taxon>
        <taxon>Pelagophyceae</taxon>
        <taxon>Pelagomonadales</taxon>
        <taxon>Pelagomonadaceae</taxon>
        <taxon>Aureococcus</taxon>
    </lineage>
</organism>
<keyword evidence="1" id="KW-0560">Oxidoreductase</keyword>
<dbReference type="InterPro" id="IPR041694">
    <property type="entry name" value="ADH_N_2"/>
</dbReference>
<dbReference type="Proteomes" id="UP001363151">
    <property type="component" value="Unassembled WGS sequence"/>
</dbReference>
<feature type="domain" description="Enoyl reductase (ER)" evidence="2">
    <location>
        <begin position="48"/>
        <end position="341"/>
    </location>
</feature>
<evidence type="ECO:0000313" key="4">
    <source>
        <dbReference type="Proteomes" id="UP001363151"/>
    </source>
</evidence>
<dbReference type="SUPFAM" id="SSF50129">
    <property type="entry name" value="GroES-like"/>
    <property type="match status" value="1"/>
</dbReference>
<dbReference type="InterPro" id="IPR045010">
    <property type="entry name" value="MDR_fam"/>
</dbReference>
<dbReference type="InterPro" id="IPR011032">
    <property type="entry name" value="GroES-like_sf"/>
</dbReference>
<sequence>MGKGGVYAPKGEIPEYAEAFKNAGYGTSGNSKDVEARVVHQKGKPIKGQPEEGDFAVGAVTVKELGVAEVRVKTRWCSVDPYMKFPMRAPVPPTEPAGGANCGECVGEVLESECIGFKPGDIVRGRWGWGDVRNIHGADLTKLRTIHDGRPSTALGVLGMPGRTAYFGLFNILKPEPGQTIFISGGAGCVGSCVAQMAKAKGCKVFGSTTHASKVAWMESIGYEGVLNGYYMGGPPHYESALRKLMPDGVDLFFDCVGGELSEGVFRLLNDGGRVAVCGAMSNYCAANLGAALIGPLYSRRGLLCGLWNLATNATEALNNLKFANMARVETMKAMGAAHNLQEAPHDFEFPDGRKITWEAFVEGRFLVEEEEAEDYLAAMIDAGTLKYEEDIVVGDLDVIPDAFCRLFHGSNHGKMLVKLDPKIGAENKVKKAADMAERKKQRALDDEEMKRRDALLKDKQTAAWFADRAKRANEVWQAEVDDFMGPAKE</sequence>
<dbReference type="Gene3D" id="3.40.50.720">
    <property type="entry name" value="NAD(P)-binding Rossmann-like Domain"/>
    <property type="match status" value="2"/>
</dbReference>
<proteinExistence type="predicted"/>
<dbReference type="InterPro" id="IPR013149">
    <property type="entry name" value="ADH-like_C"/>
</dbReference>
<dbReference type="Pfam" id="PF00107">
    <property type="entry name" value="ADH_zinc_N"/>
    <property type="match status" value="1"/>
</dbReference>
<evidence type="ECO:0000313" key="3">
    <source>
        <dbReference type="EMBL" id="KAK7239850.1"/>
    </source>
</evidence>